<accession>A0ABD3GTY8</accession>
<keyword evidence="4" id="KW-1185">Reference proteome</keyword>
<keyword evidence="1" id="KW-0812">Transmembrane</keyword>
<dbReference type="SUPFAM" id="SSF50249">
    <property type="entry name" value="Nucleic acid-binding proteins"/>
    <property type="match status" value="1"/>
</dbReference>
<dbReference type="AlphaFoldDB" id="A0ABD3GTY8"/>
<evidence type="ECO:0000313" key="3">
    <source>
        <dbReference type="EMBL" id="KAL3681637.1"/>
    </source>
</evidence>
<feature type="domain" description="Replication factor A C-terminal" evidence="2">
    <location>
        <begin position="34"/>
        <end position="119"/>
    </location>
</feature>
<keyword evidence="1" id="KW-0472">Membrane</keyword>
<dbReference type="InterPro" id="IPR013955">
    <property type="entry name" value="Rep_factor-A_C"/>
</dbReference>
<sequence length="267" mass="29223">MAIVTSLDELYRRMKAGNGYAVGTFPVRISRMGKDFIFNACPDCETEMKCEENGLFCHGSCKAVVSSTVPYYRLRVMINDSSGAHWAVAWKENAVTLLEQEESTADSKSELVDDDLNDFTPISRRLFDKFRMSLTGNAIDNPVYSSSKINSCIGPERSRKRGKRATCVEAEGSVSGKTPQTDSHVTAASNEDQEQVEVTIHAKKTNRPDGGTSKVLLGCAAGIGSGLLVLLMSEPRFCADFFTGVSCTLILVFYIVACRLKELKSEA</sequence>
<evidence type="ECO:0000313" key="4">
    <source>
        <dbReference type="Proteomes" id="UP001633002"/>
    </source>
</evidence>
<name>A0ABD3GTY8_9MARC</name>
<organism evidence="3 4">
    <name type="scientific">Riccia sorocarpa</name>
    <dbReference type="NCBI Taxonomy" id="122646"/>
    <lineage>
        <taxon>Eukaryota</taxon>
        <taxon>Viridiplantae</taxon>
        <taxon>Streptophyta</taxon>
        <taxon>Embryophyta</taxon>
        <taxon>Marchantiophyta</taxon>
        <taxon>Marchantiopsida</taxon>
        <taxon>Marchantiidae</taxon>
        <taxon>Marchantiales</taxon>
        <taxon>Ricciaceae</taxon>
        <taxon>Riccia</taxon>
    </lineage>
</organism>
<keyword evidence="1" id="KW-1133">Transmembrane helix</keyword>
<evidence type="ECO:0000256" key="1">
    <source>
        <dbReference type="SAM" id="Phobius"/>
    </source>
</evidence>
<feature type="transmembrane region" description="Helical" evidence="1">
    <location>
        <begin position="215"/>
        <end position="233"/>
    </location>
</feature>
<proteinExistence type="predicted"/>
<dbReference type="InterPro" id="IPR012340">
    <property type="entry name" value="NA-bd_OB-fold"/>
</dbReference>
<dbReference type="Proteomes" id="UP001633002">
    <property type="component" value="Unassembled WGS sequence"/>
</dbReference>
<evidence type="ECO:0000259" key="2">
    <source>
        <dbReference type="Pfam" id="PF08646"/>
    </source>
</evidence>
<protein>
    <recommendedName>
        <fullName evidence="2">Replication factor A C-terminal domain-containing protein</fullName>
    </recommendedName>
</protein>
<dbReference type="Gene3D" id="2.40.50.140">
    <property type="entry name" value="Nucleic acid-binding proteins"/>
    <property type="match status" value="1"/>
</dbReference>
<dbReference type="EMBL" id="JBJQOH010000007">
    <property type="protein sequence ID" value="KAL3681637.1"/>
    <property type="molecule type" value="Genomic_DNA"/>
</dbReference>
<dbReference type="Pfam" id="PF08646">
    <property type="entry name" value="Rep_fac-A_C"/>
    <property type="match status" value="1"/>
</dbReference>
<feature type="transmembrane region" description="Helical" evidence="1">
    <location>
        <begin position="239"/>
        <end position="257"/>
    </location>
</feature>
<reference evidence="3 4" key="1">
    <citation type="submission" date="2024-09" db="EMBL/GenBank/DDBJ databases">
        <title>Chromosome-scale assembly of Riccia sorocarpa.</title>
        <authorList>
            <person name="Paukszto L."/>
        </authorList>
    </citation>
    <scope>NUCLEOTIDE SEQUENCE [LARGE SCALE GENOMIC DNA]</scope>
    <source>
        <strain evidence="3">LP-2024</strain>
        <tissue evidence="3">Aerial parts of the thallus</tissue>
    </source>
</reference>
<comment type="caution">
    <text evidence="3">The sequence shown here is derived from an EMBL/GenBank/DDBJ whole genome shotgun (WGS) entry which is preliminary data.</text>
</comment>
<gene>
    <name evidence="3" type="ORF">R1sor_024593</name>
</gene>